<dbReference type="InterPro" id="IPR002559">
    <property type="entry name" value="Transposase_11"/>
</dbReference>
<dbReference type="GO" id="GO:0006313">
    <property type="term" value="P:DNA transposition"/>
    <property type="evidence" value="ECO:0007669"/>
    <property type="project" value="InterPro"/>
</dbReference>
<dbReference type="PANTHER" id="PTHR30007">
    <property type="entry name" value="PHP DOMAIN PROTEIN"/>
    <property type="match status" value="1"/>
</dbReference>
<dbReference type="PANTHER" id="PTHR30007:SF1">
    <property type="entry name" value="BLR1914 PROTEIN"/>
    <property type="match status" value="1"/>
</dbReference>
<dbReference type="EMBL" id="CP011309">
    <property type="protein sequence ID" value="AKF28728.1"/>
    <property type="molecule type" value="Genomic_DNA"/>
</dbReference>
<feature type="compositionally biased region" description="Basic and acidic residues" evidence="1">
    <location>
        <begin position="1"/>
        <end position="16"/>
    </location>
</feature>
<proteinExistence type="predicted"/>
<evidence type="ECO:0000313" key="4">
    <source>
        <dbReference type="Proteomes" id="UP000034037"/>
    </source>
</evidence>
<dbReference type="AlphaFoldDB" id="A0A0F6Z8E5"/>
<evidence type="ECO:0000259" key="2">
    <source>
        <dbReference type="Pfam" id="PF01609"/>
    </source>
</evidence>
<accession>A0A0F6Z8E5</accession>
<keyword evidence="4" id="KW-1185">Reference proteome</keyword>
<protein>
    <recommendedName>
        <fullName evidence="2">Transposase IS4-like domain-containing protein</fullName>
    </recommendedName>
</protein>
<sequence length="213" mass="23711">MSNDHNRLTERPDHGFGRSRGGLSTKTHALVDGQCLPLVTLIGPGHAGDNPQAVPLLEGIRVPRPVGRPRTVPDELRGDKAYSSREVRTWCRKRRVKVTIPEPADRVRNRKRKGSKGGRPPAFDEQSYKGRNVVERRFYEFKQWRGVATRYDKLSVVFRAGVMCKAHGHLAEAFIKHTLGDHPPCGDGLNVTVISRWGGAGVIDQPETSARPL</sequence>
<dbReference type="NCBIfam" id="NF033580">
    <property type="entry name" value="transpos_IS5_3"/>
    <property type="match status" value="1"/>
</dbReference>
<dbReference type="PATRIC" id="fig|92706.3.peg.3137"/>
<feature type="region of interest" description="Disordered" evidence="1">
    <location>
        <begin position="102"/>
        <end position="126"/>
    </location>
</feature>
<name>A0A0F6Z8E5_9CORY</name>
<dbReference type="GO" id="GO:0003677">
    <property type="term" value="F:DNA binding"/>
    <property type="evidence" value="ECO:0007669"/>
    <property type="project" value="InterPro"/>
</dbReference>
<dbReference type="GO" id="GO:0004803">
    <property type="term" value="F:transposase activity"/>
    <property type="evidence" value="ECO:0007669"/>
    <property type="project" value="InterPro"/>
</dbReference>
<gene>
    <name evidence="3" type="ORF">YH66_14950</name>
</gene>
<evidence type="ECO:0000256" key="1">
    <source>
        <dbReference type="SAM" id="MobiDB-lite"/>
    </source>
</evidence>
<organism evidence="3 4">
    <name type="scientific">[Brevibacterium] flavum</name>
    <dbReference type="NCBI Taxonomy" id="92706"/>
    <lineage>
        <taxon>Bacteria</taxon>
        <taxon>Bacillati</taxon>
        <taxon>Actinomycetota</taxon>
        <taxon>Actinomycetes</taxon>
        <taxon>Mycobacteriales</taxon>
        <taxon>Corynebacteriaceae</taxon>
        <taxon>Corynebacterium</taxon>
    </lineage>
</organism>
<evidence type="ECO:0000313" key="3">
    <source>
        <dbReference type="EMBL" id="AKF28728.1"/>
    </source>
</evidence>
<feature type="domain" description="Transposase IS4-like" evidence="2">
    <location>
        <begin position="13"/>
        <end position="160"/>
    </location>
</feature>
<reference evidence="3 4" key="1">
    <citation type="submission" date="2015-04" db="EMBL/GenBank/DDBJ databases">
        <title>Complete Genome Sequence of Brevibacterium flavum ATCC 15168.</title>
        <authorList>
            <person name="Ahn J."/>
            <person name="Park G."/>
            <person name="Jeon W."/>
            <person name="Jang Y."/>
            <person name="Jang M."/>
            <person name="Lee H."/>
            <person name="Lee H."/>
        </authorList>
    </citation>
    <scope>NUCLEOTIDE SEQUENCE [LARGE SCALE GENOMIC DNA]</scope>
    <source>
        <strain evidence="3 4">ATCC 15168</strain>
    </source>
</reference>
<dbReference type="HOGENOM" id="CLU_055261_9_1_11"/>
<dbReference type="RefSeq" id="WP_003860222.1">
    <property type="nucleotide sequence ID" value="NZ_CP011309.1"/>
</dbReference>
<dbReference type="Pfam" id="PF01609">
    <property type="entry name" value="DDE_Tnp_1"/>
    <property type="match status" value="1"/>
</dbReference>
<feature type="region of interest" description="Disordered" evidence="1">
    <location>
        <begin position="1"/>
        <end position="22"/>
    </location>
</feature>
<dbReference type="Proteomes" id="UP000034037">
    <property type="component" value="Chromosome"/>
</dbReference>